<gene>
    <name evidence="4" type="ORF">C1752_00577</name>
</gene>
<dbReference type="OrthoDB" id="116240at2"/>
<dbReference type="InterPro" id="IPR049488">
    <property type="entry name" value="TM_1030-like_C"/>
</dbReference>
<feature type="DNA-binding region" description="H-T-H motif" evidence="2">
    <location>
        <begin position="34"/>
        <end position="53"/>
    </location>
</feature>
<dbReference type="InterPro" id="IPR001647">
    <property type="entry name" value="HTH_TetR"/>
</dbReference>
<evidence type="ECO:0000259" key="3">
    <source>
        <dbReference type="PROSITE" id="PS50977"/>
    </source>
</evidence>
<dbReference type="Pfam" id="PF21256">
    <property type="entry name" value="TetR_C_5-like"/>
    <property type="match status" value="1"/>
</dbReference>
<accession>A0A2W1JUX5</accession>
<dbReference type="EMBL" id="PQWO01000002">
    <property type="protein sequence ID" value="PZD74745.1"/>
    <property type="molecule type" value="Genomic_DNA"/>
</dbReference>
<dbReference type="PROSITE" id="PS50977">
    <property type="entry name" value="HTH_TETR_2"/>
    <property type="match status" value="1"/>
</dbReference>
<dbReference type="PANTHER" id="PTHR30328:SF54">
    <property type="entry name" value="HTH-TYPE TRANSCRIPTIONAL REPRESSOR SCO4008"/>
    <property type="match status" value="1"/>
</dbReference>
<dbReference type="GO" id="GO:0006355">
    <property type="term" value="P:regulation of DNA-templated transcription"/>
    <property type="evidence" value="ECO:0007669"/>
    <property type="project" value="UniProtKB-ARBA"/>
</dbReference>
<evidence type="ECO:0000313" key="4">
    <source>
        <dbReference type="EMBL" id="PZD74745.1"/>
    </source>
</evidence>
<dbReference type="InterPro" id="IPR050109">
    <property type="entry name" value="HTH-type_TetR-like_transc_reg"/>
</dbReference>
<comment type="caution">
    <text evidence="4">The sequence shown here is derived from an EMBL/GenBank/DDBJ whole genome shotgun (WGS) entry which is preliminary data.</text>
</comment>
<feature type="domain" description="HTH tetR-type" evidence="3">
    <location>
        <begin position="11"/>
        <end position="71"/>
    </location>
</feature>
<sequence length="233" mass="26705">MPTQTFFNLPDNKRQKFVEIAISEFARHDYNSASITKIVATAKIAKGSVYQYFKDKKGLYLYLIEFATEEKLTFLKNTEQPESANFFDYLRWLFHASVLFDFEHPTLSQLVYRARYGTLPFRDQVLAQTKKASSGYIEQLVERGIAQGDIDRDIEPDLATYMVNTLASEIGSLIFDRLEIDPHRLAEEGPLADIDMKVIEQIFDELLQVLERGMGRKTKPSMKQAKAPSSAKT</sequence>
<keyword evidence="1 2" id="KW-0238">DNA-binding</keyword>
<dbReference type="Gene3D" id="1.10.357.10">
    <property type="entry name" value="Tetracycline Repressor, domain 2"/>
    <property type="match status" value="1"/>
</dbReference>
<dbReference type="SUPFAM" id="SSF48498">
    <property type="entry name" value="Tetracyclin repressor-like, C-terminal domain"/>
    <property type="match status" value="1"/>
</dbReference>
<dbReference type="RefSeq" id="WP_110984574.1">
    <property type="nucleotide sequence ID" value="NZ_CAWNWM010000002.1"/>
</dbReference>
<keyword evidence="5" id="KW-1185">Reference proteome</keyword>
<name>A0A2W1JUX5_9CYAN</name>
<dbReference type="AlphaFoldDB" id="A0A2W1JUX5"/>
<dbReference type="Proteomes" id="UP000248857">
    <property type="component" value="Unassembled WGS sequence"/>
</dbReference>
<proteinExistence type="predicted"/>
<dbReference type="GO" id="GO:0003677">
    <property type="term" value="F:DNA binding"/>
    <property type="evidence" value="ECO:0007669"/>
    <property type="project" value="UniProtKB-UniRule"/>
</dbReference>
<dbReference type="PANTHER" id="PTHR30328">
    <property type="entry name" value="TRANSCRIPTIONAL REPRESSOR"/>
    <property type="match status" value="1"/>
</dbReference>
<dbReference type="InterPro" id="IPR036271">
    <property type="entry name" value="Tet_transcr_reg_TetR-rel_C_sf"/>
</dbReference>
<organism evidence="4 5">
    <name type="scientific">Acaryochloris thomasi RCC1774</name>
    <dbReference type="NCBI Taxonomy" id="1764569"/>
    <lineage>
        <taxon>Bacteria</taxon>
        <taxon>Bacillati</taxon>
        <taxon>Cyanobacteriota</taxon>
        <taxon>Cyanophyceae</taxon>
        <taxon>Acaryochloridales</taxon>
        <taxon>Acaryochloridaceae</taxon>
        <taxon>Acaryochloris</taxon>
        <taxon>Acaryochloris thomasi</taxon>
    </lineage>
</organism>
<reference evidence="4 5" key="1">
    <citation type="journal article" date="2018" name="Sci. Rep.">
        <title>A novel species of the marine cyanobacterium Acaryochloris with a unique pigment content and lifestyle.</title>
        <authorList>
            <person name="Partensky F."/>
            <person name="Six C."/>
            <person name="Ratin M."/>
            <person name="Garczarek L."/>
            <person name="Vaulot D."/>
            <person name="Probert I."/>
            <person name="Calteau A."/>
            <person name="Gourvil P."/>
            <person name="Marie D."/>
            <person name="Grebert T."/>
            <person name="Bouchier C."/>
            <person name="Le Panse S."/>
            <person name="Gachenot M."/>
            <person name="Rodriguez F."/>
            <person name="Garrido J.L."/>
        </authorList>
    </citation>
    <scope>NUCLEOTIDE SEQUENCE [LARGE SCALE GENOMIC DNA]</scope>
    <source>
        <strain evidence="4 5">RCC1774</strain>
    </source>
</reference>
<evidence type="ECO:0000256" key="1">
    <source>
        <dbReference type="ARBA" id="ARBA00023125"/>
    </source>
</evidence>
<dbReference type="InterPro" id="IPR009057">
    <property type="entry name" value="Homeodomain-like_sf"/>
</dbReference>
<dbReference type="SUPFAM" id="SSF46689">
    <property type="entry name" value="Homeodomain-like"/>
    <property type="match status" value="1"/>
</dbReference>
<evidence type="ECO:0000313" key="5">
    <source>
        <dbReference type="Proteomes" id="UP000248857"/>
    </source>
</evidence>
<protein>
    <recommendedName>
        <fullName evidence="3">HTH tetR-type domain-containing protein</fullName>
    </recommendedName>
</protein>
<evidence type="ECO:0000256" key="2">
    <source>
        <dbReference type="PROSITE-ProRule" id="PRU00335"/>
    </source>
</evidence>
<dbReference type="Pfam" id="PF00440">
    <property type="entry name" value="TetR_N"/>
    <property type="match status" value="1"/>
</dbReference>